<organism evidence="3 4">
    <name type="scientific">Gordonia crocea</name>
    <dbReference type="NCBI Taxonomy" id="589162"/>
    <lineage>
        <taxon>Bacteria</taxon>
        <taxon>Bacillati</taxon>
        <taxon>Actinomycetota</taxon>
        <taxon>Actinomycetes</taxon>
        <taxon>Mycobacteriales</taxon>
        <taxon>Gordoniaceae</taxon>
        <taxon>Gordonia</taxon>
    </lineage>
</organism>
<dbReference type="InterPro" id="IPR049450">
    <property type="entry name" value="ACOT8-like_C"/>
</dbReference>
<sequence length="286" mass="30205">MDEYITDNAYYLPADPAQAQAGDGWEYFTPSESVVSVWSTDIQHGGPPTGLLARSLRHAAGGDDGPVAFSRITTDILGAIGLGTNRVRGEVLRPGRQISLIGAELQVADGNGAFRTAATARAWVARGSASAAIDHSPREPMTPLPGELEIRAGVTPDSSLGVDWGTVGFIGTTETAWVPGRNGRLSAVWIRPIPALVAGETTDLLDSLCVVADVANGVGSELDPRQWTWMNLDTTLHLLRRPVGTWIALDAELCAGPDGYGATFADLYDEDGFVGRTAQTVLLSAH</sequence>
<dbReference type="Gene3D" id="2.40.160.210">
    <property type="entry name" value="Acyl-CoA thioesterase, double hotdog domain"/>
    <property type="match status" value="1"/>
</dbReference>
<dbReference type="InterPro" id="IPR049449">
    <property type="entry name" value="TesB_ACOT8-like_N"/>
</dbReference>
<evidence type="ECO:0000259" key="2">
    <source>
        <dbReference type="Pfam" id="PF20789"/>
    </source>
</evidence>
<dbReference type="EMBL" id="BJOU01000001">
    <property type="protein sequence ID" value="GED98118.1"/>
    <property type="molecule type" value="Genomic_DNA"/>
</dbReference>
<dbReference type="Pfam" id="PF20789">
    <property type="entry name" value="4HBT_3C"/>
    <property type="match status" value="1"/>
</dbReference>
<feature type="domain" description="Acyl-CoA thioesterase-like N-terminal HotDog" evidence="1">
    <location>
        <begin position="37"/>
        <end position="124"/>
    </location>
</feature>
<name>A0A7I9UY61_9ACTN</name>
<evidence type="ECO:0000313" key="3">
    <source>
        <dbReference type="EMBL" id="GED98118.1"/>
    </source>
</evidence>
<evidence type="ECO:0008006" key="5">
    <source>
        <dbReference type="Google" id="ProtNLM"/>
    </source>
</evidence>
<gene>
    <name evidence="3" type="ORF">nbrc107697_21570</name>
</gene>
<feature type="domain" description="Acyl-CoA thioesterase-like C-terminal" evidence="2">
    <location>
        <begin position="177"/>
        <end position="282"/>
    </location>
</feature>
<dbReference type="InterPro" id="IPR042171">
    <property type="entry name" value="Acyl-CoA_hotdog"/>
</dbReference>
<dbReference type="Proteomes" id="UP000444980">
    <property type="component" value="Unassembled WGS sequence"/>
</dbReference>
<dbReference type="RefSeq" id="WP_228460776.1">
    <property type="nucleotide sequence ID" value="NZ_BJOU01000001.1"/>
</dbReference>
<evidence type="ECO:0000259" key="1">
    <source>
        <dbReference type="Pfam" id="PF13622"/>
    </source>
</evidence>
<comment type="caution">
    <text evidence="3">The sequence shown here is derived from an EMBL/GenBank/DDBJ whole genome shotgun (WGS) entry which is preliminary data.</text>
</comment>
<dbReference type="InterPro" id="IPR029069">
    <property type="entry name" value="HotDog_dom_sf"/>
</dbReference>
<reference evidence="4" key="1">
    <citation type="submission" date="2019-06" db="EMBL/GenBank/DDBJ databases">
        <title>Gordonia isolated from sludge of a wastewater treatment plant.</title>
        <authorList>
            <person name="Tamura T."/>
            <person name="Aoyama K."/>
            <person name="Kang Y."/>
            <person name="Saito S."/>
            <person name="Akiyama N."/>
            <person name="Yazawa K."/>
            <person name="Gonoi T."/>
            <person name="Mikami Y."/>
        </authorList>
    </citation>
    <scope>NUCLEOTIDE SEQUENCE [LARGE SCALE GENOMIC DNA]</scope>
    <source>
        <strain evidence="4">NBRC 107697</strain>
    </source>
</reference>
<proteinExistence type="predicted"/>
<keyword evidence="4" id="KW-1185">Reference proteome</keyword>
<dbReference type="AlphaFoldDB" id="A0A7I9UY61"/>
<accession>A0A7I9UY61</accession>
<protein>
    <recommendedName>
        <fullName evidence="5">Thioesterase</fullName>
    </recommendedName>
</protein>
<dbReference type="Pfam" id="PF13622">
    <property type="entry name" value="4HBT_3"/>
    <property type="match status" value="1"/>
</dbReference>
<evidence type="ECO:0000313" key="4">
    <source>
        <dbReference type="Proteomes" id="UP000444980"/>
    </source>
</evidence>
<dbReference type="SUPFAM" id="SSF54637">
    <property type="entry name" value="Thioesterase/thiol ester dehydrase-isomerase"/>
    <property type="match status" value="1"/>
</dbReference>